<reference evidence="11 12" key="1">
    <citation type="journal article" date="2013" name="Genome Announc.">
        <title>Draft Genome Sequence of an Alphaproteobacterium, Caenispirillum salinarum AK4(T), Isolated from a Solar Saltern.</title>
        <authorList>
            <person name="Khatri I."/>
            <person name="Singh A."/>
            <person name="Korpole S."/>
            <person name="Pinnaka A.K."/>
            <person name="Subramanian S."/>
        </authorList>
    </citation>
    <scope>NUCLEOTIDE SEQUENCE [LARGE SCALE GENOMIC DNA]</scope>
    <source>
        <strain evidence="11 12">AK4</strain>
    </source>
</reference>
<dbReference type="InterPro" id="IPR010910">
    <property type="entry name" value="Nitrate/nitrite_sensing_bac"/>
</dbReference>
<comment type="caution">
    <text evidence="11">The sequence shown here is derived from an EMBL/GenBank/DDBJ whole genome shotgun (WGS) entry which is preliminary data.</text>
</comment>
<evidence type="ECO:0000259" key="7">
    <source>
        <dbReference type="PROSITE" id="PS50111"/>
    </source>
</evidence>
<dbReference type="InterPro" id="IPR004090">
    <property type="entry name" value="Chemotax_Me-accpt_rcpt"/>
</dbReference>
<accession>K9H6L6</accession>
<keyword evidence="3 5" id="KW-0807">Transducer</keyword>
<dbReference type="SUPFAM" id="SSF58104">
    <property type="entry name" value="Methyl-accepting chemotaxis protein (MCP) signaling domain"/>
    <property type="match status" value="1"/>
</dbReference>
<dbReference type="PATRIC" id="fig|1238182.3.peg.49"/>
<evidence type="ECO:0000259" key="10">
    <source>
        <dbReference type="PROSITE" id="PS50906"/>
    </source>
</evidence>
<evidence type="ECO:0000256" key="3">
    <source>
        <dbReference type="ARBA" id="ARBA00023224"/>
    </source>
</evidence>
<feature type="domain" description="Methyl-accepting transducer" evidence="7">
    <location>
        <begin position="434"/>
        <end position="663"/>
    </location>
</feature>
<dbReference type="EMBL" id="ANHY01000002">
    <property type="protein sequence ID" value="EKV32674.1"/>
    <property type="molecule type" value="Genomic_DNA"/>
</dbReference>
<evidence type="ECO:0000313" key="12">
    <source>
        <dbReference type="Proteomes" id="UP000009881"/>
    </source>
</evidence>
<keyword evidence="12" id="KW-1185">Reference proteome</keyword>
<dbReference type="Pfam" id="PF00015">
    <property type="entry name" value="MCPsignal"/>
    <property type="match status" value="1"/>
</dbReference>
<dbReference type="STRING" id="1238182.C882_1511"/>
<dbReference type="Gene3D" id="6.10.340.10">
    <property type="match status" value="1"/>
</dbReference>
<gene>
    <name evidence="11" type="ORF">C882_1511</name>
</gene>
<dbReference type="Gene3D" id="1.10.287.950">
    <property type="entry name" value="Methyl-accepting chemotaxis protein"/>
    <property type="match status" value="1"/>
</dbReference>
<dbReference type="InterPro" id="IPR004089">
    <property type="entry name" value="MCPsignal_dom"/>
</dbReference>
<feature type="domain" description="NIT" evidence="10">
    <location>
        <begin position="53"/>
        <end position="303"/>
    </location>
</feature>
<dbReference type="Pfam" id="PF08376">
    <property type="entry name" value="NIT"/>
    <property type="match status" value="1"/>
</dbReference>
<dbReference type="PRINTS" id="PR00260">
    <property type="entry name" value="CHEMTRNSDUCR"/>
</dbReference>
<evidence type="ECO:0000313" key="11">
    <source>
        <dbReference type="EMBL" id="EKV32674.1"/>
    </source>
</evidence>
<evidence type="ECO:0000256" key="1">
    <source>
        <dbReference type="ARBA" id="ARBA00004429"/>
    </source>
</evidence>
<proteinExistence type="inferred from homology"/>
<dbReference type="GO" id="GO:0006935">
    <property type="term" value="P:chemotaxis"/>
    <property type="evidence" value="ECO:0007669"/>
    <property type="project" value="InterPro"/>
</dbReference>
<dbReference type="RefSeq" id="WP_009538501.1">
    <property type="nucleotide sequence ID" value="NZ_ANHY01000002.1"/>
</dbReference>
<name>K9H6L6_9PROT</name>
<dbReference type="PROSITE" id="PS50192">
    <property type="entry name" value="T_SNARE"/>
    <property type="match status" value="1"/>
</dbReference>
<dbReference type="Pfam" id="PF00672">
    <property type="entry name" value="HAMP"/>
    <property type="match status" value="1"/>
</dbReference>
<evidence type="ECO:0000259" key="8">
    <source>
        <dbReference type="PROSITE" id="PS50192"/>
    </source>
</evidence>
<evidence type="ECO:0008006" key="13">
    <source>
        <dbReference type="Google" id="ProtNLM"/>
    </source>
</evidence>
<feature type="transmembrane region" description="Helical" evidence="6">
    <location>
        <begin position="311"/>
        <end position="333"/>
    </location>
</feature>
<keyword evidence="2" id="KW-1003">Cell membrane</keyword>
<dbReference type="PROSITE" id="PS50885">
    <property type="entry name" value="HAMP"/>
    <property type="match status" value="1"/>
</dbReference>
<dbReference type="GO" id="GO:0007165">
    <property type="term" value="P:signal transduction"/>
    <property type="evidence" value="ECO:0007669"/>
    <property type="project" value="UniProtKB-KW"/>
</dbReference>
<evidence type="ECO:0000256" key="6">
    <source>
        <dbReference type="SAM" id="Phobius"/>
    </source>
</evidence>
<protein>
    <recommendedName>
        <fullName evidence="13">Methyl-accepting chemotaxis protein</fullName>
    </recommendedName>
</protein>
<sequence length="683" mass="70942">MSFLSNAPIRARIAAVIAAPVIGLMIFAGLSIVERAGDWRRMESMAQVVMLAPDVSQVIHELQKERGASAGYIGSKGEAFADQLPDRRKDTDVAIATLRQRLAASGYGDDASTAGIRSALDGLESLARTRRGVSDLTLAVGDMAGFYTGAIRTFIDSVEAMAASDTGDVGLTHDLTAYVALIQAKERAGLERAMGANGFGAGAFKPAIHQKLLDLIGQEDAFFSTFRTFAEADDVSALEDVLQGEASKAVSAMRAEANAMVYDGAAAATTGPQWFETITRKIDGLKQVEDGTAAEITAELTALRDGARNGLIVTALVALALVAAAVVLGLAIARSITRPVASLTGTMGELAEGDLSVHVAGTERGDEIGEMSRTLEVFRQHMNDNAAMQEEREKENAARLARAEKLKALTEGFDRDVTGLLETVGAACQSLNTTAGDMSRLAGDTTQRSTSVASASEEAASNVDAVAAAAEELSAAIREIGSQAQTSADVAREAAEKAQIADETVAGLAKAADRIGEIVDLITDIADQTNLLALNATIEAARAGDAGKGFAVVANEVKTLASQTAKATEDIRTQIGGVQTETRKAEAAIQDIVGIIQRVNEVASAIAGAVEEQNAATSEISGNIHQAATGTQSVNSDIHAVSRAAEQVGEAAETVRGGTDSLGSEADRLRSLVRDFLTGVQAA</sequence>
<dbReference type="PROSITE" id="PS50906">
    <property type="entry name" value="NIT"/>
    <property type="match status" value="1"/>
</dbReference>
<keyword evidence="6" id="KW-0812">Transmembrane</keyword>
<dbReference type="InterPro" id="IPR000727">
    <property type="entry name" value="T_SNARE_dom"/>
</dbReference>
<evidence type="ECO:0000256" key="2">
    <source>
        <dbReference type="ARBA" id="ARBA00022519"/>
    </source>
</evidence>
<evidence type="ECO:0000256" key="5">
    <source>
        <dbReference type="PROSITE-ProRule" id="PRU00284"/>
    </source>
</evidence>
<dbReference type="InterPro" id="IPR003660">
    <property type="entry name" value="HAMP_dom"/>
</dbReference>
<dbReference type="OrthoDB" id="2489132at2"/>
<feature type="transmembrane region" description="Helical" evidence="6">
    <location>
        <begin position="12"/>
        <end position="33"/>
    </location>
</feature>
<feature type="domain" description="T-SNARE coiled-coil homology" evidence="8">
    <location>
        <begin position="579"/>
        <end position="641"/>
    </location>
</feature>
<dbReference type="SMART" id="SM00304">
    <property type="entry name" value="HAMP"/>
    <property type="match status" value="1"/>
</dbReference>
<comment type="subcellular location">
    <subcellularLocation>
        <location evidence="1">Cell inner membrane</location>
        <topology evidence="1">Multi-pass membrane protein</topology>
    </subcellularLocation>
</comment>
<dbReference type="eggNOG" id="COG0840">
    <property type="taxonomic scope" value="Bacteria"/>
</dbReference>
<comment type="similarity">
    <text evidence="4">Belongs to the methyl-accepting chemotaxis (MCP) protein family.</text>
</comment>
<feature type="domain" description="HAMP" evidence="9">
    <location>
        <begin position="334"/>
        <end position="387"/>
    </location>
</feature>
<dbReference type="PANTHER" id="PTHR32089:SF112">
    <property type="entry name" value="LYSOZYME-LIKE PROTEIN-RELATED"/>
    <property type="match status" value="1"/>
</dbReference>
<dbReference type="GO" id="GO:0005886">
    <property type="term" value="C:plasma membrane"/>
    <property type="evidence" value="ECO:0007669"/>
    <property type="project" value="UniProtKB-SubCell"/>
</dbReference>
<keyword evidence="6" id="KW-1133">Transmembrane helix</keyword>
<dbReference type="PROSITE" id="PS50111">
    <property type="entry name" value="CHEMOTAXIS_TRANSDUC_2"/>
    <property type="match status" value="1"/>
</dbReference>
<dbReference type="CDD" id="cd06225">
    <property type="entry name" value="HAMP"/>
    <property type="match status" value="1"/>
</dbReference>
<dbReference type="Proteomes" id="UP000009881">
    <property type="component" value="Unassembled WGS sequence"/>
</dbReference>
<evidence type="ECO:0000256" key="4">
    <source>
        <dbReference type="ARBA" id="ARBA00029447"/>
    </source>
</evidence>
<dbReference type="SMART" id="SM00283">
    <property type="entry name" value="MA"/>
    <property type="match status" value="1"/>
</dbReference>
<dbReference type="AlphaFoldDB" id="K9H6L6"/>
<evidence type="ECO:0000259" key="9">
    <source>
        <dbReference type="PROSITE" id="PS50885"/>
    </source>
</evidence>
<dbReference type="PANTHER" id="PTHR32089">
    <property type="entry name" value="METHYL-ACCEPTING CHEMOTAXIS PROTEIN MCPB"/>
    <property type="match status" value="1"/>
</dbReference>
<dbReference type="GO" id="GO:0004888">
    <property type="term" value="F:transmembrane signaling receptor activity"/>
    <property type="evidence" value="ECO:0007669"/>
    <property type="project" value="InterPro"/>
</dbReference>
<keyword evidence="2" id="KW-0997">Cell inner membrane</keyword>
<dbReference type="InterPro" id="IPR013587">
    <property type="entry name" value="Nitrate/nitrite_sensing"/>
</dbReference>
<keyword evidence="6" id="KW-0472">Membrane</keyword>
<organism evidence="11 12">
    <name type="scientific">Caenispirillum salinarum AK4</name>
    <dbReference type="NCBI Taxonomy" id="1238182"/>
    <lineage>
        <taxon>Bacteria</taxon>
        <taxon>Pseudomonadati</taxon>
        <taxon>Pseudomonadota</taxon>
        <taxon>Alphaproteobacteria</taxon>
        <taxon>Rhodospirillales</taxon>
        <taxon>Novispirillaceae</taxon>
        <taxon>Caenispirillum</taxon>
    </lineage>
</organism>